<reference evidence="17" key="1">
    <citation type="journal article" date="2014" name="PLoS ONE">
        <title>The genome and linkage map of the northern pike (Esox lucius): conserved synteny revealed between the salmonid sister group and the Neoteleostei.</title>
        <authorList>
            <person name="Rondeau E.B."/>
            <person name="Minkley D.R."/>
            <person name="Leong J.S."/>
            <person name="Messmer A.M."/>
            <person name="Jantzen J.R."/>
            <person name="von Schalburg K.R."/>
            <person name="Lemon C."/>
            <person name="Bird N.H."/>
            <person name="Koop B.F."/>
        </authorList>
    </citation>
    <scope>NUCLEOTIDE SEQUENCE</scope>
</reference>
<evidence type="ECO:0000256" key="2">
    <source>
        <dbReference type="ARBA" id="ARBA00004613"/>
    </source>
</evidence>
<dbReference type="InterPro" id="IPR043504">
    <property type="entry name" value="Peptidase_S1_PA_chymotrypsin"/>
</dbReference>
<dbReference type="PROSITE" id="PS50240">
    <property type="entry name" value="TRYPSIN_DOM"/>
    <property type="match status" value="1"/>
</dbReference>
<evidence type="ECO:0000256" key="6">
    <source>
        <dbReference type="ARBA" id="ARBA00022729"/>
    </source>
</evidence>
<evidence type="ECO:0000256" key="12">
    <source>
        <dbReference type="ARBA" id="ARBA00039015"/>
    </source>
</evidence>
<dbReference type="SMART" id="SM00020">
    <property type="entry name" value="Tryp_SPc"/>
    <property type="match status" value="1"/>
</dbReference>
<dbReference type="Pfam" id="PF00089">
    <property type="entry name" value="Trypsin"/>
    <property type="match status" value="1"/>
</dbReference>
<keyword evidence="8 13" id="KW-0720">Serine protease</keyword>
<keyword evidence="6 14" id="KW-0732">Signal</keyword>
<dbReference type="GO" id="GO:0006508">
    <property type="term" value="P:proteolysis"/>
    <property type="evidence" value="ECO:0007669"/>
    <property type="project" value="UniProtKB-KW"/>
</dbReference>
<protein>
    <recommendedName>
        <fullName evidence="12">pancreatic elastase</fullName>
        <ecNumber evidence="12">3.4.21.36</ecNumber>
    </recommendedName>
</protein>
<dbReference type="AlphaFoldDB" id="A0A3P8YHB4"/>
<dbReference type="Gene3D" id="2.40.10.10">
    <property type="entry name" value="Trypsin-like serine proteases"/>
    <property type="match status" value="2"/>
</dbReference>
<evidence type="ECO:0000256" key="14">
    <source>
        <dbReference type="SAM" id="SignalP"/>
    </source>
</evidence>
<dbReference type="InterPro" id="IPR001314">
    <property type="entry name" value="Peptidase_S1A"/>
</dbReference>
<dbReference type="CDD" id="cd00190">
    <property type="entry name" value="Tryp_SPc"/>
    <property type="match status" value="1"/>
</dbReference>
<dbReference type="SUPFAM" id="SSF50494">
    <property type="entry name" value="Trypsin-like serine proteases"/>
    <property type="match status" value="1"/>
</dbReference>
<dbReference type="KEGG" id="els:105028858"/>
<keyword evidence="9" id="KW-0106">Calcium</keyword>
<dbReference type="RefSeq" id="XP_010900187.1">
    <property type="nucleotide sequence ID" value="XM_010901885.3"/>
</dbReference>
<dbReference type="PROSITE" id="PS00135">
    <property type="entry name" value="TRYPSIN_SER"/>
    <property type="match status" value="1"/>
</dbReference>
<dbReference type="InterPro" id="IPR001254">
    <property type="entry name" value="Trypsin_dom"/>
</dbReference>
<dbReference type="InterPro" id="IPR033116">
    <property type="entry name" value="TRYPSIN_SER"/>
</dbReference>
<keyword evidence="17" id="KW-1185">Reference proteome</keyword>
<evidence type="ECO:0000256" key="3">
    <source>
        <dbReference type="ARBA" id="ARBA00022525"/>
    </source>
</evidence>
<evidence type="ECO:0000259" key="15">
    <source>
        <dbReference type="PROSITE" id="PS50240"/>
    </source>
</evidence>
<keyword evidence="4 13" id="KW-0645">Protease</keyword>
<sequence>MLKLILLSALTILVLTEDLVLQPRYLEDVPQTRVVGGEVAKPHSWPWQVSIQVLSDTRWTHDCGGTLIRAGWVMTAAHCVDSSQTRRVVLGAHNLLTENGTEQFMRIKDVSKHPQWRNDVYKGYDIALIELSTEAKLNSAVKLASLPPPNMVLPNKHPCYITGWGRTSFGGSPSSYLKEALLPIVDYNTCSEKWGAKVNPTMVCAGRGRNSGCHGDSGGPLNCQVGGRYYIHGVTSFGSKCSTVAQPSVFTRVSAYIGWINQIINRKGAWS</sequence>
<dbReference type="GO" id="GO:0046872">
    <property type="term" value="F:metal ion binding"/>
    <property type="evidence" value="ECO:0007669"/>
    <property type="project" value="UniProtKB-KW"/>
</dbReference>
<reference evidence="16" key="2">
    <citation type="submission" date="2020-02" db="EMBL/GenBank/DDBJ databases">
        <title>Esox lucius (northern pike) genome, fEsoLuc1, primary haplotype.</title>
        <authorList>
            <person name="Myers G."/>
            <person name="Karagic N."/>
            <person name="Meyer A."/>
            <person name="Pippel M."/>
            <person name="Reichard M."/>
            <person name="Winkler S."/>
            <person name="Tracey A."/>
            <person name="Sims Y."/>
            <person name="Howe K."/>
            <person name="Rhie A."/>
            <person name="Formenti G."/>
            <person name="Durbin R."/>
            <person name="Fedrigo O."/>
            <person name="Jarvis E.D."/>
        </authorList>
    </citation>
    <scope>NUCLEOTIDE SEQUENCE [LARGE SCALE GENOMIC DNA]</scope>
</reference>
<keyword evidence="10" id="KW-1015">Disulfide bond</keyword>
<dbReference type="GeneID" id="105028858"/>
<dbReference type="InterPro" id="IPR050850">
    <property type="entry name" value="Peptidase_S1_Elastase_sf"/>
</dbReference>
<keyword evidence="3" id="KW-0964">Secreted</keyword>
<evidence type="ECO:0000256" key="7">
    <source>
        <dbReference type="ARBA" id="ARBA00022801"/>
    </source>
</evidence>
<dbReference type="PROSITE" id="PS00134">
    <property type="entry name" value="TRYPSIN_HIS"/>
    <property type="match status" value="1"/>
</dbReference>
<evidence type="ECO:0000256" key="1">
    <source>
        <dbReference type="ARBA" id="ARBA00001913"/>
    </source>
</evidence>
<feature type="chain" id="PRO_5044259880" description="pancreatic elastase" evidence="14">
    <location>
        <begin position="17"/>
        <end position="271"/>
    </location>
</feature>
<feature type="domain" description="Peptidase S1" evidence="15">
    <location>
        <begin position="34"/>
        <end position="265"/>
    </location>
</feature>
<dbReference type="InterPro" id="IPR009003">
    <property type="entry name" value="Peptidase_S1_PA"/>
</dbReference>
<dbReference type="PANTHER" id="PTHR24257">
    <property type="entry name" value="CHYMOTRYPSIN-LIKE ELASTASE FAMILY MEMBER"/>
    <property type="match status" value="1"/>
</dbReference>
<feature type="signal peptide" evidence="14">
    <location>
        <begin position="1"/>
        <end position="16"/>
    </location>
</feature>
<evidence type="ECO:0000313" key="17">
    <source>
        <dbReference type="Proteomes" id="UP000265140"/>
    </source>
</evidence>
<reference evidence="16" key="4">
    <citation type="submission" date="2025-09" db="UniProtKB">
        <authorList>
            <consortium name="Ensembl"/>
        </authorList>
    </citation>
    <scope>IDENTIFICATION</scope>
</reference>
<keyword evidence="5" id="KW-0479">Metal-binding</keyword>
<reference evidence="16" key="3">
    <citation type="submission" date="2025-08" db="UniProtKB">
        <authorList>
            <consortium name="Ensembl"/>
        </authorList>
    </citation>
    <scope>IDENTIFICATION</scope>
</reference>
<organism evidence="16 17">
    <name type="scientific">Esox lucius</name>
    <name type="common">Northern pike</name>
    <dbReference type="NCBI Taxonomy" id="8010"/>
    <lineage>
        <taxon>Eukaryota</taxon>
        <taxon>Metazoa</taxon>
        <taxon>Chordata</taxon>
        <taxon>Craniata</taxon>
        <taxon>Vertebrata</taxon>
        <taxon>Euteleostomi</taxon>
        <taxon>Actinopterygii</taxon>
        <taxon>Neopterygii</taxon>
        <taxon>Teleostei</taxon>
        <taxon>Protacanthopterygii</taxon>
        <taxon>Esociformes</taxon>
        <taxon>Esocidae</taxon>
        <taxon>Esox</taxon>
    </lineage>
</organism>
<comment type="subcellular location">
    <subcellularLocation>
        <location evidence="2">Secreted</location>
    </subcellularLocation>
</comment>
<evidence type="ECO:0000256" key="13">
    <source>
        <dbReference type="RuleBase" id="RU363034"/>
    </source>
</evidence>
<dbReference type="EC" id="3.4.21.36" evidence="12"/>
<evidence type="ECO:0000256" key="9">
    <source>
        <dbReference type="ARBA" id="ARBA00022837"/>
    </source>
</evidence>
<evidence type="ECO:0000256" key="5">
    <source>
        <dbReference type="ARBA" id="ARBA00022723"/>
    </source>
</evidence>
<dbReference type="OMA" id="PQWTPST"/>
<proteinExistence type="predicted"/>
<dbReference type="GeneTree" id="ENSGT01030000234528"/>
<dbReference type="Bgee" id="ENSELUG00000015913">
    <property type="expression patterns" value="Expressed in mesonephros and 15 other cell types or tissues"/>
</dbReference>
<dbReference type="InterPro" id="IPR018114">
    <property type="entry name" value="TRYPSIN_HIS"/>
</dbReference>
<comment type="catalytic activity">
    <reaction evidence="11">
        <text>Hydrolysis of proteins, including elastin. Preferential cleavage: Ala-|-Xaa.</text>
        <dbReference type="EC" id="3.4.21.36"/>
    </reaction>
</comment>
<evidence type="ECO:0000313" key="16">
    <source>
        <dbReference type="Ensembl" id="ENSELUP00000015969.3"/>
    </source>
</evidence>
<dbReference type="PRINTS" id="PR00722">
    <property type="entry name" value="CHYMOTRYPSIN"/>
</dbReference>
<dbReference type="Ensembl" id="ENSELUT00000039568.3">
    <property type="protein sequence ID" value="ENSELUP00000015969.3"/>
    <property type="gene ID" value="ENSELUG00000035454.1"/>
</dbReference>
<comment type="cofactor">
    <cofactor evidence="1">
        <name>Ca(2+)</name>
        <dbReference type="ChEBI" id="CHEBI:29108"/>
    </cofactor>
</comment>
<dbReference type="GO" id="GO:0004252">
    <property type="term" value="F:serine-type endopeptidase activity"/>
    <property type="evidence" value="ECO:0007669"/>
    <property type="project" value="UniProtKB-EC"/>
</dbReference>
<evidence type="ECO:0000256" key="4">
    <source>
        <dbReference type="ARBA" id="ARBA00022670"/>
    </source>
</evidence>
<keyword evidence="7 13" id="KW-0378">Hydrolase</keyword>
<name>A0A3P8YHB4_ESOLU</name>
<dbReference type="Proteomes" id="UP000265140">
    <property type="component" value="Chromosome 17"/>
</dbReference>
<evidence type="ECO:0000256" key="8">
    <source>
        <dbReference type="ARBA" id="ARBA00022825"/>
    </source>
</evidence>
<evidence type="ECO:0000256" key="11">
    <source>
        <dbReference type="ARBA" id="ARBA00036864"/>
    </source>
</evidence>
<accession>A0A3P8YHB4</accession>
<dbReference type="GO" id="GO:0005615">
    <property type="term" value="C:extracellular space"/>
    <property type="evidence" value="ECO:0007669"/>
    <property type="project" value="TreeGrafter"/>
</dbReference>
<dbReference type="PANTHER" id="PTHR24257:SF0">
    <property type="entry name" value="CHYMOTRYPSIN-LIKE ELASTASE FAMILY MEMBER 1"/>
    <property type="match status" value="1"/>
</dbReference>
<evidence type="ECO:0000256" key="10">
    <source>
        <dbReference type="ARBA" id="ARBA00023157"/>
    </source>
</evidence>
<dbReference type="FunFam" id="2.40.10.10:FF:000120">
    <property type="entry name" value="Putative serine protease"/>
    <property type="match status" value="1"/>
</dbReference>